<dbReference type="AlphaFoldDB" id="A0A8J3NUW9"/>
<dbReference type="InterPro" id="IPR024344">
    <property type="entry name" value="MDMPI_metal-binding"/>
</dbReference>
<dbReference type="GO" id="GO:0046872">
    <property type="term" value="F:metal ion binding"/>
    <property type="evidence" value="ECO:0007669"/>
    <property type="project" value="InterPro"/>
</dbReference>
<dbReference type="Pfam" id="PF11716">
    <property type="entry name" value="MDMPI_N"/>
    <property type="match status" value="1"/>
</dbReference>
<gene>
    <name evidence="2" type="ORF">Cch02nite_50990</name>
</gene>
<comment type="caution">
    <text evidence="2">The sequence shown here is derived from an EMBL/GenBank/DDBJ whole genome shotgun (WGS) entry which is preliminary data.</text>
</comment>
<accession>A0A8J3NUW9</accession>
<evidence type="ECO:0000313" key="3">
    <source>
        <dbReference type="Proteomes" id="UP000619293"/>
    </source>
</evidence>
<dbReference type="InterPro" id="IPR017517">
    <property type="entry name" value="Maleyloyr_isom"/>
</dbReference>
<dbReference type="RefSeq" id="WP_191842037.1">
    <property type="nucleotide sequence ID" value="NZ_BAAALB010000017.1"/>
</dbReference>
<dbReference type="SUPFAM" id="SSF109854">
    <property type="entry name" value="DinB/YfiT-like putative metalloenzymes"/>
    <property type="match status" value="1"/>
</dbReference>
<evidence type="ECO:0000313" key="2">
    <source>
        <dbReference type="EMBL" id="GIF91655.1"/>
    </source>
</evidence>
<sequence length="213" mass="23193">MDHDQVWQAIDAQRQAVADLLAQLSEDDWRQPSLCAGWTVRDVAAHLTLQQFGPRDMLRELPHLRLRGMNRQILDMARRHAELPTAELVARIRAMIGSRRHNLGVTPLETLIDILVHSQDIAVPVGRRLALDPAAAAVAATRVWALNWPFRARRRMAGFRLSATDTDWAMGSGAEVGGPIEAILLVLTGRLAALPALSGVGATALAAKLSATS</sequence>
<evidence type="ECO:0000259" key="1">
    <source>
        <dbReference type="Pfam" id="PF11716"/>
    </source>
</evidence>
<feature type="domain" description="Mycothiol-dependent maleylpyruvate isomerase metal-binding" evidence="1">
    <location>
        <begin position="11"/>
        <end position="105"/>
    </location>
</feature>
<dbReference type="Proteomes" id="UP000619293">
    <property type="component" value="Unassembled WGS sequence"/>
</dbReference>
<protein>
    <recommendedName>
        <fullName evidence="1">Mycothiol-dependent maleylpyruvate isomerase metal-binding domain-containing protein</fullName>
    </recommendedName>
</protein>
<dbReference type="Gene3D" id="1.20.120.450">
    <property type="entry name" value="dinb family like domain"/>
    <property type="match status" value="1"/>
</dbReference>
<proteinExistence type="predicted"/>
<dbReference type="EMBL" id="BONG01000035">
    <property type="protein sequence ID" value="GIF91655.1"/>
    <property type="molecule type" value="Genomic_DNA"/>
</dbReference>
<dbReference type="NCBIfam" id="TIGR03083">
    <property type="entry name" value="maleylpyruvate isomerase family mycothiol-dependent enzyme"/>
    <property type="match status" value="1"/>
</dbReference>
<name>A0A8J3NUW9_9ACTN</name>
<organism evidence="2 3">
    <name type="scientific">Catellatospora chokoriensis</name>
    <dbReference type="NCBI Taxonomy" id="310353"/>
    <lineage>
        <taxon>Bacteria</taxon>
        <taxon>Bacillati</taxon>
        <taxon>Actinomycetota</taxon>
        <taxon>Actinomycetes</taxon>
        <taxon>Micromonosporales</taxon>
        <taxon>Micromonosporaceae</taxon>
        <taxon>Catellatospora</taxon>
    </lineage>
</organism>
<reference evidence="2 3" key="1">
    <citation type="submission" date="2021-01" db="EMBL/GenBank/DDBJ databases">
        <title>Whole genome shotgun sequence of Catellatospora chokoriensis NBRC 107358.</title>
        <authorList>
            <person name="Komaki H."/>
            <person name="Tamura T."/>
        </authorList>
    </citation>
    <scope>NUCLEOTIDE SEQUENCE [LARGE SCALE GENOMIC DNA]</scope>
    <source>
        <strain evidence="2 3">NBRC 107358</strain>
    </source>
</reference>
<dbReference type="InterPro" id="IPR034660">
    <property type="entry name" value="DinB/YfiT-like"/>
</dbReference>
<keyword evidence="3" id="KW-1185">Reference proteome</keyword>